<proteinExistence type="predicted"/>
<gene>
    <name evidence="2" type="ORF">COS76_01150</name>
</gene>
<dbReference type="AlphaFoldDB" id="A0A2M7AXL1"/>
<protein>
    <submittedName>
        <fullName evidence="2">Uncharacterized protein</fullName>
    </submittedName>
</protein>
<reference evidence="3" key="1">
    <citation type="submission" date="2017-09" db="EMBL/GenBank/DDBJ databases">
        <title>Depth-based differentiation of microbial function through sediment-hosted aquifers and enrichment of novel symbionts in the deep terrestrial subsurface.</title>
        <authorList>
            <person name="Probst A.J."/>
            <person name="Ladd B."/>
            <person name="Jarett J.K."/>
            <person name="Geller-Mcgrath D.E."/>
            <person name="Sieber C.M.K."/>
            <person name="Emerson J.B."/>
            <person name="Anantharaman K."/>
            <person name="Thomas B.C."/>
            <person name="Malmstrom R."/>
            <person name="Stieglmeier M."/>
            <person name="Klingl A."/>
            <person name="Woyke T."/>
            <person name="Ryan C.M."/>
            <person name="Banfield J.F."/>
        </authorList>
    </citation>
    <scope>NUCLEOTIDE SEQUENCE [LARGE SCALE GENOMIC DNA]</scope>
</reference>
<keyword evidence="1" id="KW-1133">Transmembrane helix</keyword>
<name>A0A2M7AXL1_9BACT</name>
<evidence type="ECO:0000256" key="1">
    <source>
        <dbReference type="SAM" id="Phobius"/>
    </source>
</evidence>
<feature type="transmembrane region" description="Helical" evidence="1">
    <location>
        <begin position="38"/>
        <end position="60"/>
    </location>
</feature>
<keyword evidence="1" id="KW-0812">Transmembrane</keyword>
<accession>A0A2M7AXL1</accession>
<evidence type="ECO:0000313" key="3">
    <source>
        <dbReference type="Proteomes" id="UP000228775"/>
    </source>
</evidence>
<organism evidence="2 3">
    <name type="scientific">Candidatus Portnoybacteria bacterium CG06_land_8_20_14_3_00_39_12</name>
    <dbReference type="NCBI Taxonomy" id="1974809"/>
    <lineage>
        <taxon>Bacteria</taxon>
        <taxon>Candidatus Portnoyibacteriota</taxon>
    </lineage>
</organism>
<dbReference type="EMBL" id="PEVY01000025">
    <property type="protein sequence ID" value="PIU75367.1"/>
    <property type="molecule type" value="Genomic_DNA"/>
</dbReference>
<dbReference type="Gene3D" id="1.20.5.170">
    <property type="match status" value="1"/>
</dbReference>
<keyword evidence="1" id="KW-0472">Membrane</keyword>
<feature type="transmembrane region" description="Helical" evidence="1">
    <location>
        <begin position="100"/>
        <end position="119"/>
    </location>
</feature>
<comment type="caution">
    <text evidence="2">The sequence shown here is derived from an EMBL/GenBank/DDBJ whole genome shotgun (WGS) entry which is preliminary data.</text>
</comment>
<evidence type="ECO:0000313" key="2">
    <source>
        <dbReference type="EMBL" id="PIU75367.1"/>
    </source>
</evidence>
<sequence length="125" mass="14216">MKSASFVIFLTVALVLTAGVLAAILIYFDPFSSQGIVFVLFYTAFFLFLAGFFSLILFLLKRITLSKKPDWQFIPGSVRQGFLLAILGNGILCLQRQQMLAWWSLFVIVGILMVTELFFKFRKSE</sequence>
<dbReference type="Proteomes" id="UP000228775">
    <property type="component" value="Unassembled WGS sequence"/>
</dbReference>